<evidence type="ECO:0000313" key="2">
    <source>
        <dbReference type="Proteomes" id="UP000675880"/>
    </source>
</evidence>
<gene>
    <name evidence="1" type="ORF">NSPZN2_70094</name>
</gene>
<comment type="caution">
    <text evidence="1">The sequence shown here is derived from an EMBL/GenBank/DDBJ whole genome shotgun (WGS) entry which is preliminary data.</text>
</comment>
<protein>
    <submittedName>
        <fullName evidence="1">Uncharacterized protein</fullName>
    </submittedName>
</protein>
<evidence type="ECO:0000313" key="1">
    <source>
        <dbReference type="EMBL" id="CAE6795993.1"/>
    </source>
</evidence>
<dbReference type="EMBL" id="CAJNBJ010000020">
    <property type="protein sequence ID" value="CAE6795993.1"/>
    <property type="molecule type" value="Genomic_DNA"/>
</dbReference>
<sequence length="72" mass="8087">MKKDYAVSVIFPEVLVKHSRQHIRISASNLRLAANEALKAIMKREGIKGRRLTRLQLAVIHAGTSTIQDHEA</sequence>
<accession>A0ABM8S919</accession>
<dbReference type="RefSeq" id="WP_213044053.1">
    <property type="nucleotide sequence ID" value="NZ_CAJNBJ010000020.1"/>
</dbReference>
<organism evidence="1 2">
    <name type="scientific">Nitrospira defluvii</name>
    <dbReference type="NCBI Taxonomy" id="330214"/>
    <lineage>
        <taxon>Bacteria</taxon>
        <taxon>Pseudomonadati</taxon>
        <taxon>Nitrospirota</taxon>
        <taxon>Nitrospiria</taxon>
        <taxon>Nitrospirales</taxon>
        <taxon>Nitrospiraceae</taxon>
        <taxon>Nitrospira</taxon>
    </lineage>
</organism>
<name>A0ABM8S919_9BACT</name>
<dbReference type="Proteomes" id="UP000675880">
    <property type="component" value="Unassembled WGS sequence"/>
</dbReference>
<proteinExistence type="predicted"/>
<keyword evidence="2" id="KW-1185">Reference proteome</keyword>
<reference evidence="1 2" key="1">
    <citation type="submission" date="2021-02" db="EMBL/GenBank/DDBJ databases">
        <authorList>
            <person name="Han P."/>
        </authorList>
    </citation>
    <scope>NUCLEOTIDE SEQUENCE [LARGE SCALE GENOMIC DNA]</scope>
    <source>
        <strain evidence="1">Candidatus Nitrospira sp. ZN2</strain>
    </source>
</reference>